<dbReference type="InterPro" id="IPR036397">
    <property type="entry name" value="RNaseH_sf"/>
</dbReference>
<keyword evidence="8" id="KW-0863">Zinc-finger</keyword>
<dbReference type="CDD" id="cd00303">
    <property type="entry name" value="retropepsin_like"/>
    <property type="match status" value="1"/>
</dbReference>
<feature type="region of interest" description="Disordered" evidence="9">
    <location>
        <begin position="821"/>
        <end position="845"/>
    </location>
</feature>
<dbReference type="Gene3D" id="2.40.70.10">
    <property type="entry name" value="Acid Proteases"/>
    <property type="match status" value="1"/>
</dbReference>
<dbReference type="InterPro" id="IPR032567">
    <property type="entry name" value="RTL1-rel"/>
</dbReference>
<dbReference type="SUPFAM" id="SSF53098">
    <property type="entry name" value="Ribonuclease H-like"/>
    <property type="match status" value="1"/>
</dbReference>
<proteinExistence type="predicted"/>
<organism evidence="13 14">
    <name type="scientific">Labeo rohita</name>
    <name type="common">Indian major carp</name>
    <name type="synonym">Cyprinus rohita</name>
    <dbReference type="NCBI Taxonomy" id="84645"/>
    <lineage>
        <taxon>Eukaryota</taxon>
        <taxon>Metazoa</taxon>
        <taxon>Chordata</taxon>
        <taxon>Craniata</taxon>
        <taxon>Vertebrata</taxon>
        <taxon>Euteleostomi</taxon>
        <taxon>Actinopterygii</taxon>
        <taxon>Neopterygii</taxon>
        <taxon>Teleostei</taxon>
        <taxon>Ostariophysi</taxon>
        <taxon>Cypriniformes</taxon>
        <taxon>Cyprinidae</taxon>
        <taxon>Labeoninae</taxon>
        <taxon>Labeonini</taxon>
        <taxon>Labeo</taxon>
    </lineage>
</organism>
<dbReference type="SUPFAM" id="SSF56672">
    <property type="entry name" value="DNA/RNA polymerases"/>
    <property type="match status" value="1"/>
</dbReference>
<keyword evidence="5" id="KW-0255">Endonuclease</keyword>
<feature type="domain" description="CCHC-type" evidence="11">
    <location>
        <begin position="284"/>
        <end position="298"/>
    </location>
</feature>
<dbReference type="InterPro" id="IPR001969">
    <property type="entry name" value="Aspartic_peptidase_AS"/>
</dbReference>
<keyword evidence="14" id="KW-1185">Reference proteome</keyword>
<dbReference type="PANTHER" id="PTHR15503:SF22">
    <property type="entry name" value="TRANSPOSON TY3-I GAG POLYPROTEIN"/>
    <property type="match status" value="1"/>
</dbReference>
<evidence type="ECO:0000256" key="2">
    <source>
        <dbReference type="ARBA" id="ARBA00022679"/>
    </source>
</evidence>
<dbReference type="Proteomes" id="UP000830375">
    <property type="component" value="Unassembled WGS sequence"/>
</dbReference>
<feature type="domain" description="Integrase catalytic" evidence="12">
    <location>
        <begin position="541"/>
        <end position="704"/>
    </location>
</feature>
<evidence type="ECO:0000256" key="5">
    <source>
        <dbReference type="ARBA" id="ARBA00022759"/>
    </source>
</evidence>
<dbReference type="PROSITE" id="PS00141">
    <property type="entry name" value="ASP_PROTEASE"/>
    <property type="match status" value="1"/>
</dbReference>
<dbReference type="SUPFAM" id="SSF57756">
    <property type="entry name" value="Retrovirus zinc finger-like domains"/>
    <property type="match status" value="1"/>
</dbReference>
<dbReference type="Gene3D" id="4.10.60.10">
    <property type="entry name" value="Zinc finger, CCHC-type"/>
    <property type="match status" value="1"/>
</dbReference>
<gene>
    <name evidence="13" type="ORF">H4Q32_020232</name>
</gene>
<evidence type="ECO:0000256" key="8">
    <source>
        <dbReference type="PROSITE-ProRule" id="PRU00047"/>
    </source>
</evidence>
<keyword evidence="7" id="KW-0695">RNA-directed DNA polymerase</keyword>
<dbReference type="InterPro" id="IPR056924">
    <property type="entry name" value="SH3_Tf2-1"/>
</dbReference>
<dbReference type="InterPro" id="IPR043502">
    <property type="entry name" value="DNA/RNA_pol_sf"/>
</dbReference>
<comment type="subcellular location">
    <subcellularLocation>
        <location evidence="1">Nucleus</location>
    </subcellularLocation>
</comment>
<dbReference type="InterPro" id="IPR000953">
    <property type="entry name" value="Chromo/chromo_shadow_dom"/>
</dbReference>
<comment type="caution">
    <text evidence="13">The sequence shown here is derived from an EMBL/GenBank/DDBJ whole genome shotgun (WGS) entry which is preliminary data.</text>
</comment>
<dbReference type="PROSITE" id="PS50158">
    <property type="entry name" value="ZF_CCHC"/>
    <property type="match status" value="1"/>
</dbReference>
<name>A0ABQ8LFD3_LABRO</name>
<evidence type="ECO:0000259" key="10">
    <source>
        <dbReference type="PROSITE" id="PS50013"/>
    </source>
</evidence>
<keyword evidence="8" id="KW-0479">Metal-binding</keyword>
<keyword evidence="4" id="KW-0540">Nuclease</keyword>
<sequence>MDSTPTPESSLLQNTSPTLSPAEVTQLQTAYSFQTEVIKSYQEQLATLQAANEHLTHYIRSLPPISPQTVRLAQPDKFDGSAERCRGFIRQIRTFFEGQPDHFHSELEKCHFIMSLLSGRAIDWAAAVWESDARIRGSSEHFLQQLREVFEYPAGGKDISTQLLQLSQGTRTAADYAIEFRTIAAQSGWNDISLKAVFQKSLNADLQTELACRGEELTFSEFVNLAVKIDNLQRNAPKRKTTRSAPFPAPSYLPPAPHSVEPMQLNATSLTDVERKRRRDLNLCFYCGEPGHRNLQCPLKTRKPSSSTDRVSVESFSLQVFKAFTLSVQISTDNGLISLTALVDSGAALNLIHQDLIEKHHIKTIPCIPAIGISTVDNKLVDGGIKKQTTSLTMQIGLFHQENISLYVINSPKYEVILGFPWLAAHDPEISWHLGELKKWSPFCCQHCFNQDLPHPCLTTSVESPENHPTPAIPACYHDLLEVFSKIRATQLPPHRPWDCAIDLLPNAMPPKSKVYPLTIQESKAMEEYIEEAMSNGFIRPSTSPNSREFIQAVVDFVTDLPPSNGYTTILVIIDRFSKACRLIPLKGLPTSMDTAQALFHHVFRCYGLPEDIVSDRGTQFTSQVWRSFCKLLDINVSLTSGYHPQANGQVERLNQEIGRYLRTYCSREQHRWSEFLPWTEYAQNSLIHSSTGLTPFQCVLGYQPPLFPWSGEPSSVPAVNDWIQRSERVWDSAHVRLQRAVRTQELQANRRRRPHPPYQPGQRVWLSTRDLKLRLPSRKLSPRYVGPFKILRQINDVTYQLELPATYRISPSFHVSLLKPVHPDADPNTERQEPPPPLDVDGSPAYKVNLLLDSRRRGGQLQYLVDWEGYGPEERSWVPASNILDPALIEEFHRARPDRPAPRPRGRPRRAPGGAPRGGGTVTPCQQREQSPEY</sequence>
<evidence type="ECO:0000313" key="14">
    <source>
        <dbReference type="Proteomes" id="UP000830375"/>
    </source>
</evidence>
<keyword evidence="2" id="KW-0808">Transferase</keyword>
<dbReference type="Gene3D" id="3.30.420.10">
    <property type="entry name" value="Ribonuclease H-like superfamily/Ribonuclease H"/>
    <property type="match status" value="1"/>
</dbReference>
<dbReference type="PROSITE" id="PS50013">
    <property type="entry name" value="CHROMO_2"/>
    <property type="match status" value="1"/>
</dbReference>
<dbReference type="Pfam" id="PF00385">
    <property type="entry name" value="Chromo"/>
    <property type="match status" value="1"/>
</dbReference>
<keyword evidence="3" id="KW-0548">Nucleotidyltransferase</keyword>
<keyword evidence="8" id="KW-0862">Zinc</keyword>
<dbReference type="InterPro" id="IPR001584">
    <property type="entry name" value="Integrase_cat-core"/>
</dbReference>
<dbReference type="Pfam" id="PF16297">
    <property type="entry name" value="DUF4939"/>
    <property type="match status" value="1"/>
</dbReference>
<protein>
    <submittedName>
        <fullName evidence="13">Retrotransposon-derived protein PEG10</fullName>
    </submittedName>
</protein>
<evidence type="ECO:0000256" key="6">
    <source>
        <dbReference type="ARBA" id="ARBA00022801"/>
    </source>
</evidence>
<accession>A0ABQ8LFD3</accession>
<dbReference type="InterPro" id="IPR001878">
    <property type="entry name" value="Znf_CCHC"/>
</dbReference>
<evidence type="ECO:0000313" key="13">
    <source>
        <dbReference type="EMBL" id="KAI2649034.1"/>
    </source>
</evidence>
<dbReference type="InterPro" id="IPR012337">
    <property type="entry name" value="RNaseH-like_sf"/>
</dbReference>
<evidence type="ECO:0000256" key="4">
    <source>
        <dbReference type="ARBA" id="ARBA00022722"/>
    </source>
</evidence>
<dbReference type="InterPro" id="IPR036875">
    <property type="entry name" value="Znf_CCHC_sf"/>
</dbReference>
<evidence type="ECO:0000259" key="11">
    <source>
        <dbReference type="PROSITE" id="PS50158"/>
    </source>
</evidence>
<dbReference type="InterPro" id="IPR023780">
    <property type="entry name" value="Chromo_domain"/>
</dbReference>
<evidence type="ECO:0000256" key="7">
    <source>
        <dbReference type="ARBA" id="ARBA00022918"/>
    </source>
</evidence>
<dbReference type="InterPro" id="IPR021109">
    <property type="entry name" value="Peptidase_aspartic_dom_sf"/>
</dbReference>
<dbReference type="InterPro" id="IPR016197">
    <property type="entry name" value="Chromo-like_dom_sf"/>
</dbReference>
<evidence type="ECO:0000259" key="12">
    <source>
        <dbReference type="PROSITE" id="PS50994"/>
    </source>
</evidence>
<reference evidence="13 14" key="1">
    <citation type="submission" date="2022-01" db="EMBL/GenBank/DDBJ databases">
        <title>A high-quality chromosome-level genome assembly of rohu carp, Labeo rohita.</title>
        <authorList>
            <person name="Arick M.A. II"/>
            <person name="Hsu C.-Y."/>
            <person name="Magbanua Z."/>
            <person name="Pechanova O."/>
            <person name="Grover C."/>
            <person name="Miller E."/>
            <person name="Thrash A."/>
            <person name="Ezzel L."/>
            <person name="Alam S."/>
            <person name="Benzie J."/>
            <person name="Hamilton M."/>
            <person name="Karsi A."/>
            <person name="Lawrence M.L."/>
            <person name="Peterson D.G."/>
        </authorList>
    </citation>
    <scope>NUCLEOTIDE SEQUENCE [LARGE SCALE GENOMIC DNA]</scope>
    <source>
        <strain evidence="14">BAU-BD-2019</strain>
        <tissue evidence="13">Blood</tissue>
    </source>
</reference>
<dbReference type="Pfam" id="PF00665">
    <property type="entry name" value="rve"/>
    <property type="match status" value="1"/>
</dbReference>
<evidence type="ECO:0000256" key="1">
    <source>
        <dbReference type="ARBA" id="ARBA00004123"/>
    </source>
</evidence>
<feature type="compositionally biased region" description="Polar residues" evidence="9">
    <location>
        <begin position="924"/>
        <end position="935"/>
    </location>
</feature>
<feature type="domain" description="Chromo" evidence="10">
    <location>
        <begin position="847"/>
        <end position="905"/>
    </location>
</feature>
<dbReference type="PROSITE" id="PS50994">
    <property type="entry name" value="INTEGRASE"/>
    <property type="match status" value="1"/>
</dbReference>
<dbReference type="PANTHER" id="PTHR15503">
    <property type="entry name" value="LDOC1 RELATED"/>
    <property type="match status" value="1"/>
</dbReference>
<dbReference type="Gene3D" id="3.10.10.10">
    <property type="entry name" value="HIV Type 1 Reverse Transcriptase, subunit A, domain 1"/>
    <property type="match status" value="1"/>
</dbReference>
<dbReference type="SMART" id="SM00298">
    <property type="entry name" value="CHROMO"/>
    <property type="match status" value="1"/>
</dbReference>
<evidence type="ECO:0000256" key="3">
    <source>
        <dbReference type="ARBA" id="ARBA00022695"/>
    </source>
</evidence>
<feature type="region of interest" description="Disordered" evidence="9">
    <location>
        <begin position="894"/>
        <end position="935"/>
    </location>
</feature>
<feature type="compositionally biased region" description="Basic and acidic residues" evidence="9">
    <location>
        <begin position="822"/>
        <end position="834"/>
    </location>
</feature>
<dbReference type="Pfam" id="PF24626">
    <property type="entry name" value="SH3_Tf2-1"/>
    <property type="match status" value="1"/>
</dbReference>
<dbReference type="Gene3D" id="2.40.50.40">
    <property type="match status" value="1"/>
</dbReference>
<evidence type="ECO:0000256" key="9">
    <source>
        <dbReference type="SAM" id="MobiDB-lite"/>
    </source>
</evidence>
<dbReference type="EMBL" id="JACTAM010000024">
    <property type="protein sequence ID" value="KAI2649034.1"/>
    <property type="molecule type" value="Genomic_DNA"/>
</dbReference>
<dbReference type="SUPFAM" id="SSF54160">
    <property type="entry name" value="Chromo domain-like"/>
    <property type="match status" value="1"/>
</dbReference>
<keyword evidence="6" id="KW-0378">Hydrolase</keyword>
<dbReference type="InterPro" id="IPR032549">
    <property type="entry name" value="DUF4939"/>
</dbReference>